<feature type="domain" description="Glycosyltransferase 2-like" evidence="3">
    <location>
        <begin position="342"/>
        <end position="403"/>
    </location>
</feature>
<dbReference type="Gene3D" id="3.40.50.2000">
    <property type="entry name" value="Glycogen Phosphorylase B"/>
    <property type="match status" value="4"/>
</dbReference>
<evidence type="ECO:0000313" key="5">
    <source>
        <dbReference type="Proteomes" id="UP001221302"/>
    </source>
</evidence>
<proteinExistence type="predicted"/>
<dbReference type="RefSeq" id="WP_321534977.1">
    <property type="nucleotide sequence ID" value="NZ_JARGDL010000003.1"/>
</dbReference>
<comment type="caution">
    <text evidence="4">The sequence shown here is derived from an EMBL/GenBank/DDBJ whole genome shotgun (WGS) entry which is preliminary data.</text>
</comment>
<feature type="repeat" description="TPR" evidence="1">
    <location>
        <begin position="2023"/>
        <end position="2056"/>
    </location>
</feature>
<evidence type="ECO:0000259" key="2">
    <source>
        <dbReference type="Pfam" id="PF00534"/>
    </source>
</evidence>
<keyword evidence="5" id="KW-1185">Reference proteome</keyword>
<sequence>MNKLDCSEKSYKIVCITQIYNEIRKQNLERFWEHINSICDAIFVYDDGSTDGSYEYMLDKATLIIRAGENDFKNEVNHKKILLQYALKLQPDFILWLDADEVLTANAKEELPKLCKYADENNIDGISFHEINLWRSYSWKRIDNSYDLGWFVRLWRVTPNLMFKETTPGLHQQQYPHSIKEIEKTDCVGVIHYGFATEKSLAFKYLTYRSHGQSGWALERLLDESTLTLEKVDKKLFPEDLYINDDKPIPRSFIQAISSLDAYKDEVFKPRISIVCLIYKSTDWLQFVYEQVLKYTDLNDKEFYFVANDANESVLQYLNNNYIPHYVWNNSDEQKKEWYINNVYRAWNFAAQKAKGDYLLFINSDMAFSHGWVENLFNKLNGKNCVASRLVESGKLLSGEHAISKNFGRFIEDFDETAFNTFAEEIKVDELKDGGLFMPLLIKKDDFLSVGGYPEGNIVPGTNIFTPQIALKGTPCISGDVVLMQKLKEIGINHTTSYDSIIYHFQCGEMDSHSTLPNNVNEKIRVIICNDYLSGRMGERTMWNFLLSNLPNSVGVDKDSLNADKDFEQEAKLYIKKNYPESDVIIQNATFMDLIDRDRFNILYLQDNLRAMGRKSLQQEANLKQADILVTNSNITAASYPEYNFEIIPIGIDDNLFKPMDKKYVRKEFDIPNQSVGIFVGDFSEVKGWSKVKSLIENHDEIFWIIVSKDENTYERKNTKVFNRISQEKLVKLLNCADFFILGSPVETQCLSALEACFCNLPIIMNNTGIFADFSDEEKEKIGYFGEDFEAGLKKVLNQQFSPREIMYQKNLTIYGMVEKWKKLISKARLNSEQKILRHNEERHPFFSVIVPTFNQAEFLGEALDSLLNQTFRNWEAIIVNDGSSDNTKEVIDKYLSIDKRFKAFHKENGGVASALNVGIQNAKGDWICWLSSDDLFEPDKLETHFEAINKNPEIKFFHTHWYLLLDESKQKIAPPLWLTIPPTEFQVTRFFWANYVHGNAIAVNRTVFEEVGLFDESLRQGQDFEMWLRISSKYVSFYIDKRTCVTRIHKGQTTNSFVEGGVLDSTRALIKFLNEVSFRELFPFTDLQNPNNIIKVLNEIIFISTKENAFIYRCGFTTALAEKTMEWLTNEIPIQFSNKLFPILKTIVKGYFEQPLREDIKNVLKLFLNKDRVTYKQHNFIFETKQFVNKLILTGDQNQAKAIEKYLLRILNLNTKHENSDGSYEPILLGYPNDNKFKKIEPSDINHWTIEPGRIETNSIKQRLNITCKNCKSNFNINLEYEMGKDSTVQEFICPKCKNGYKFDDENFDLDFIEFHNRKVSASDSSISDSSKVAFFIRDVSVVGGGTKILFKYIDWLSKLGTNITVYSFAKKPDWIETKLNYIQIQSELEIKTIYKLLFVFSIFDVPLVLNRIPISKVVHICQGYEGYHFGRDYEELRSDKHILTKMHAIPVKNITVSTHLVELFRDKFSRETFYVPNGIDNNVFSPDENIKREKSVLFVGNPFHPLKGFDFLGSSIKRIQSSSFKIENLKLIIVMGFKPDNIEKIISHISEQLDCTVEIKYKLSSKEIAELMRSVGLVVCTSWYEGFSMPLLEAMATGTPVITTYNLGAQSFCKEGFNSFNVKYGDVNHLAQTILNILFSSIDISNIIINAYKTSLEYSEYNSVNHFINVIEELLSIKFNTQIKEKLINEYVFNDLTTNEKLSKELRIDKPLVSIIIPVFNQLEYTKKCIESLVSTIEKKVELIIVDNASTDRTPLYLKTYKNDKLKLIILRNEENHGFPKAVNRGILESSGKFIIIANNDIIFTDKCINRMLDVAESDERIGIVGPISNEVSGVQRDKEANYKTIDEMHRYADKVREKNNGKILHFPRVAFLCTLIKKEVIDKIGGLDERFSPGNFEDDDFCLRAQLAGFKTVIANDVFIHHYGSKSFKANGLNEYQKRLDINRQKFVEKWGATPEEIWLENKSIKNRNVYFPIHDDLFKQYFERTRIYLADNELNLAQESIVQAIDNFNESNTQIIQFDELLNLAANIFLAVGDLSKAQNYFEQELQTNPQSSSACFGLGQIFFAQENYEAAKTMYEWAIKNDEANLKAKEALQNVNEILGLDVNHNSLVEM</sequence>
<keyword evidence="1" id="KW-0802">TPR repeat</keyword>
<dbReference type="Pfam" id="PF13692">
    <property type="entry name" value="Glyco_trans_1_4"/>
    <property type="match status" value="1"/>
</dbReference>
<dbReference type="Pfam" id="PF00534">
    <property type="entry name" value="Glycos_transf_1"/>
    <property type="match status" value="1"/>
</dbReference>
<keyword evidence="4" id="KW-0328">Glycosyltransferase</keyword>
<gene>
    <name evidence="4" type="ORF">P0M35_03545</name>
</gene>
<dbReference type="InterPro" id="IPR019734">
    <property type="entry name" value="TPR_rpt"/>
</dbReference>
<feature type="repeat" description="TPR" evidence="1">
    <location>
        <begin position="2057"/>
        <end position="2090"/>
    </location>
</feature>
<evidence type="ECO:0000313" key="4">
    <source>
        <dbReference type="EMBL" id="MDF1611210.1"/>
    </source>
</evidence>
<dbReference type="Proteomes" id="UP001221302">
    <property type="component" value="Unassembled WGS sequence"/>
</dbReference>
<dbReference type="Gene3D" id="3.90.550.10">
    <property type="entry name" value="Spore Coat Polysaccharide Biosynthesis Protein SpsA, Chain A"/>
    <property type="match status" value="4"/>
</dbReference>
<dbReference type="PANTHER" id="PTHR43685">
    <property type="entry name" value="GLYCOSYLTRANSFERASE"/>
    <property type="match status" value="1"/>
</dbReference>
<dbReference type="EMBL" id="JARGDL010000003">
    <property type="protein sequence ID" value="MDF1611210.1"/>
    <property type="molecule type" value="Genomic_DNA"/>
</dbReference>
<dbReference type="CDD" id="cd04186">
    <property type="entry name" value="GT_2_like_c"/>
    <property type="match status" value="1"/>
</dbReference>
<dbReference type="PANTHER" id="PTHR43685:SF11">
    <property type="entry name" value="GLYCOSYLTRANSFERASE TAGX-RELATED"/>
    <property type="match status" value="1"/>
</dbReference>
<dbReference type="Pfam" id="PF13704">
    <property type="entry name" value="Glyco_tranf_2_4"/>
    <property type="match status" value="1"/>
</dbReference>
<keyword evidence="4" id="KW-0808">Transferase</keyword>
<dbReference type="EC" id="2.4.-.-" evidence="4"/>
<reference evidence="4" key="1">
    <citation type="submission" date="2023-03" db="EMBL/GenBank/DDBJ databases">
        <title>Stygiobacter electus gen. nov., sp. nov., facultatively anaerobic thermotolerant bacterium of the class Ignavibacteria from a well of Yessentuki mineral water deposit.</title>
        <authorList>
            <person name="Podosokorskaya O.A."/>
            <person name="Elcheninov A.G."/>
            <person name="Petrova N.F."/>
            <person name="Zavarzina D.G."/>
            <person name="Kublanov I.V."/>
            <person name="Merkel A.Y."/>
        </authorList>
    </citation>
    <scope>NUCLEOTIDE SEQUENCE</scope>
    <source>
        <strain evidence="4">09-Me</strain>
    </source>
</reference>
<feature type="domain" description="Glycosyltransferase 2-like" evidence="3">
    <location>
        <begin position="848"/>
        <end position="1012"/>
    </location>
</feature>
<dbReference type="SUPFAM" id="SSF48452">
    <property type="entry name" value="TPR-like"/>
    <property type="match status" value="1"/>
</dbReference>
<dbReference type="InterPro" id="IPR001296">
    <property type="entry name" value="Glyco_trans_1"/>
</dbReference>
<name>A0AAE3NYZ9_9BACT</name>
<dbReference type="InterPro" id="IPR050834">
    <property type="entry name" value="Glycosyltransf_2"/>
</dbReference>
<dbReference type="SMART" id="SM00028">
    <property type="entry name" value="TPR"/>
    <property type="match status" value="3"/>
</dbReference>
<dbReference type="SUPFAM" id="SSF53448">
    <property type="entry name" value="Nucleotide-diphospho-sugar transferases"/>
    <property type="match status" value="4"/>
</dbReference>
<organism evidence="4 5">
    <name type="scientific">Stygiobacter electus</name>
    <dbReference type="NCBI Taxonomy" id="3032292"/>
    <lineage>
        <taxon>Bacteria</taxon>
        <taxon>Pseudomonadati</taxon>
        <taxon>Ignavibacteriota</taxon>
        <taxon>Ignavibacteria</taxon>
        <taxon>Ignavibacteriales</taxon>
        <taxon>Melioribacteraceae</taxon>
        <taxon>Stygiobacter</taxon>
    </lineage>
</organism>
<accession>A0AAE3NYZ9</accession>
<dbReference type="GO" id="GO:0016757">
    <property type="term" value="F:glycosyltransferase activity"/>
    <property type="evidence" value="ECO:0007669"/>
    <property type="project" value="UniProtKB-KW"/>
</dbReference>
<feature type="domain" description="Glycosyl transferase family 1" evidence="2">
    <location>
        <begin position="673"/>
        <end position="802"/>
    </location>
</feature>
<dbReference type="PROSITE" id="PS50005">
    <property type="entry name" value="TPR"/>
    <property type="match status" value="2"/>
</dbReference>
<dbReference type="InterPro" id="IPR029044">
    <property type="entry name" value="Nucleotide-diphossugar_trans"/>
</dbReference>
<evidence type="ECO:0000256" key="1">
    <source>
        <dbReference type="PROSITE-ProRule" id="PRU00339"/>
    </source>
</evidence>
<dbReference type="Gene3D" id="1.25.40.10">
    <property type="entry name" value="Tetratricopeptide repeat domain"/>
    <property type="match status" value="1"/>
</dbReference>
<dbReference type="SUPFAM" id="SSF53756">
    <property type="entry name" value="UDP-Glycosyltransferase/glycogen phosphorylase"/>
    <property type="match status" value="2"/>
</dbReference>
<dbReference type="CDD" id="cd03801">
    <property type="entry name" value="GT4_PimA-like"/>
    <property type="match status" value="1"/>
</dbReference>
<dbReference type="Pfam" id="PF00535">
    <property type="entry name" value="Glycos_transf_2"/>
    <property type="match status" value="3"/>
</dbReference>
<dbReference type="InterPro" id="IPR011990">
    <property type="entry name" value="TPR-like_helical_dom_sf"/>
</dbReference>
<evidence type="ECO:0000259" key="3">
    <source>
        <dbReference type="Pfam" id="PF00535"/>
    </source>
</evidence>
<protein>
    <submittedName>
        <fullName evidence="4">Glycosyltransferase</fullName>
        <ecNumber evidence="4">2.4.-.-</ecNumber>
    </submittedName>
</protein>
<dbReference type="CDD" id="cd00761">
    <property type="entry name" value="Glyco_tranf_GTA_type"/>
    <property type="match status" value="1"/>
</dbReference>
<feature type="domain" description="Glycosyltransferase 2-like" evidence="3">
    <location>
        <begin position="1716"/>
        <end position="1887"/>
    </location>
</feature>
<dbReference type="InterPro" id="IPR001173">
    <property type="entry name" value="Glyco_trans_2-like"/>
</dbReference>